<gene>
    <name evidence="6" type="ORF">G3T16_16895</name>
</gene>
<dbReference type="KEGG" id="kim:G3T16_16895"/>
<dbReference type="Gene3D" id="1.10.357.10">
    <property type="entry name" value="Tetracycline Repressor, domain 2"/>
    <property type="match status" value="1"/>
</dbReference>
<dbReference type="PANTHER" id="PTHR30055">
    <property type="entry name" value="HTH-TYPE TRANSCRIPTIONAL REGULATOR RUTR"/>
    <property type="match status" value="1"/>
</dbReference>
<organism evidence="6 7">
    <name type="scientific">Kineobactrum salinum</name>
    <dbReference type="NCBI Taxonomy" id="2708301"/>
    <lineage>
        <taxon>Bacteria</taxon>
        <taxon>Pseudomonadati</taxon>
        <taxon>Pseudomonadota</taxon>
        <taxon>Gammaproteobacteria</taxon>
        <taxon>Cellvibrionales</taxon>
        <taxon>Halieaceae</taxon>
        <taxon>Kineobactrum</taxon>
    </lineage>
</organism>
<feature type="DNA-binding region" description="H-T-H motif" evidence="4">
    <location>
        <begin position="33"/>
        <end position="52"/>
    </location>
</feature>
<proteinExistence type="predicted"/>
<protein>
    <submittedName>
        <fullName evidence="6">TetR/AcrR family transcriptional regulator</fullName>
    </submittedName>
</protein>
<accession>A0A6C0U3Y4</accession>
<name>A0A6C0U3Y4_9GAMM</name>
<dbReference type="Gene3D" id="1.10.10.60">
    <property type="entry name" value="Homeodomain-like"/>
    <property type="match status" value="1"/>
</dbReference>
<dbReference type="GO" id="GO:0003700">
    <property type="term" value="F:DNA-binding transcription factor activity"/>
    <property type="evidence" value="ECO:0007669"/>
    <property type="project" value="TreeGrafter"/>
</dbReference>
<evidence type="ECO:0000313" key="6">
    <source>
        <dbReference type="EMBL" id="QIB66821.1"/>
    </source>
</evidence>
<dbReference type="EMBL" id="CP048711">
    <property type="protein sequence ID" value="QIB66821.1"/>
    <property type="molecule type" value="Genomic_DNA"/>
</dbReference>
<dbReference type="PROSITE" id="PS50977">
    <property type="entry name" value="HTH_TETR_2"/>
    <property type="match status" value="1"/>
</dbReference>
<dbReference type="SUPFAM" id="SSF48498">
    <property type="entry name" value="Tetracyclin repressor-like, C-terminal domain"/>
    <property type="match status" value="1"/>
</dbReference>
<evidence type="ECO:0000256" key="3">
    <source>
        <dbReference type="ARBA" id="ARBA00023163"/>
    </source>
</evidence>
<dbReference type="InterPro" id="IPR050109">
    <property type="entry name" value="HTH-type_TetR-like_transc_reg"/>
</dbReference>
<dbReference type="PANTHER" id="PTHR30055:SF234">
    <property type="entry name" value="HTH-TYPE TRANSCRIPTIONAL REGULATOR BETI"/>
    <property type="match status" value="1"/>
</dbReference>
<dbReference type="InterPro" id="IPR009057">
    <property type="entry name" value="Homeodomain-like_sf"/>
</dbReference>
<dbReference type="PRINTS" id="PR00455">
    <property type="entry name" value="HTHTETR"/>
</dbReference>
<keyword evidence="7" id="KW-1185">Reference proteome</keyword>
<dbReference type="Pfam" id="PF00440">
    <property type="entry name" value="TetR_N"/>
    <property type="match status" value="1"/>
</dbReference>
<dbReference type="Pfam" id="PF17932">
    <property type="entry name" value="TetR_C_24"/>
    <property type="match status" value="1"/>
</dbReference>
<dbReference type="SUPFAM" id="SSF46689">
    <property type="entry name" value="Homeodomain-like"/>
    <property type="match status" value="1"/>
</dbReference>
<reference evidence="6 7" key="1">
    <citation type="submission" date="2020-02" db="EMBL/GenBank/DDBJ databases">
        <title>Genome sequencing for Kineobactrum sp. M2.</title>
        <authorList>
            <person name="Park S.-J."/>
        </authorList>
    </citation>
    <scope>NUCLEOTIDE SEQUENCE [LARGE SCALE GENOMIC DNA]</scope>
    <source>
        <strain evidence="6 7">M2</strain>
    </source>
</reference>
<dbReference type="Proteomes" id="UP000477680">
    <property type="component" value="Chromosome"/>
</dbReference>
<keyword evidence="3" id="KW-0804">Transcription</keyword>
<dbReference type="InterPro" id="IPR041490">
    <property type="entry name" value="KstR2_TetR_C"/>
</dbReference>
<feature type="domain" description="HTH tetR-type" evidence="5">
    <location>
        <begin position="10"/>
        <end position="70"/>
    </location>
</feature>
<dbReference type="AlphaFoldDB" id="A0A6C0U3Y4"/>
<evidence type="ECO:0000313" key="7">
    <source>
        <dbReference type="Proteomes" id="UP000477680"/>
    </source>
</evidence>
<dbReference type="InterPro" id="IPR036271">
    <property type="entry name" value="Tet_transcr_reg_TetR-rel_C_sf"/>
</dbReference>
<keyword evidence="2 4" id="KW-0238">DNA-binding</keyword>
<evidence type="ECO:0000256" key="2">
    <source>
        <dbReference type="ARBA" id="ARBA00023125"/>
    </source>
</evidence>
<keyword evidence="1" id="KW-0805">Transcription regulation</keyword>
<evidence type="ECO:0000256" key="4">
    <source>
        <dbReference type="PROSITE-ProRule" id="PRU00335"/>
    </source>
</evidence>
<dbReference type="RefSeq" id="WP_163496254.1">
    <property type="nucleotide sequence ID" value="NZ_CP048711.1"/>
</dbReference>
<evidence type="ECO:0000259" key="5">
    <source>
        <dbReference type="PROSITE" id="PS50977"/>
    </source>
</evidence>
<evidence type="ECO:0000256" key="1">
    <source>
        <dbReference type="ARBA" id="ARBA00023015"/>
    </source>
</evidence>
<dbReference type="GO" id="GO:0000976">
    <property type="term" value="F:transcription cis-regulatory region binding"/>
    <property type="evidence" value="ECO:0007669"/>
    <property type="project" value="TreeGrafter"/>
</dbReference>
<dbReference type="InterPro" id="IPR001647">
    <property type="entry name" value="HTH_TetR"/>
</dbReference>
<sequence length="194" mass="22018">MARTQAVDYDQKRDAITQAAAYLFAESGFNGSSISQLSVQCKTSKSLIYHYYPSKEAILFDVMNVHVDDLICVIEEIESLTGSPVKKFKTLASKLMQCCVDAADYHRVLLYELDNLPTKERRTIVEKQRRIAHCAESLLSQIEAKKRGKNSDLGPKVMLFFGMLNWTHNWYNPKGSIERDQLAEMAAEMTINSV</sequence>